<accession>A0ABW4JP57</accession>
<evidence type="ECO:0000256" key="1">
    <source>
        <dbReference type="ARBA" id="ARBA00038414"/>
    </source>
</evidence>
<dbReference type="Pfam" id="PF01177">
    <property type="entry name" value="Asp_Glu_race"/>
    <property type="match status" value="1"/>
</dbReference>
<comment type="caution">
    <text evidence="2">The sequence shown here is derived from an EMBL/GenBank/DDBJ whole genome shotgun (WGS) entry which is preliminary data.</text>
</comment>
<protein>
    <submittedName>
        <fullName evidence="2">Aspartate/glutamate racemase family protein</fullName>
    </submittedName>
</protein>
<dbReference type="InterPro" id="IPR015942">
    <property type="entry name" value="Asp/Glu/hydantoin_racemase"/>
</dbReference>
<organism evidence="2 3">
    <name type="scientific">Alicyclobacillus fodiniaquatilis</name>
    <dbReference type="NCBI Taxonomy" id="1661150"/>
    <lineage>
        <taxon>Bacteria</taxon>
        <taxon>Bacillati</taxon>
        <taxon>Bacillota</taxon>
        <taxon>Bacilli</taxon>
        <taxon>Bacillales</taxon>
        <taxon>Alicyclobacillaceae</taxon>
        <taxon>Alicyclobacillus</taxon>
    </lineage>
</organism>
<evidence type="ECO:0000313" key="2">
    <source>
        <dbReference type="EMBL" id="MFD1676627.1"/>
    </source>
</evidence>
<dbReference type="Proteomes" id="UP001597079">
    <property type="component" value="Unassembled WGS sequence"/>
</dbReference>
<comment type="similarity">
    <text evidence="1">Belongs to the HyuE racemase family.</text>
</comment>
<name>A0ABW4JP57_9BACL</name>
<reference evidence="3" key="1">
    <citation type="journal article" date="2019" name="Int. J. Syst. Evol. Microbiol.">
        <title>The Global Catalogue of Microorganisms (GCM) 10K type strain sequencing project: providing services to taxonomists for standard genome sequencing and annotation.</title>
        <authorList>
            <consortium name="The Broad Institute Genomics Platform"/>
            <consortium name="The Broad Institute Genome Sequencing Center for Infectious Disease"/>
            <person name="Wu L."/>
            <person name="Ma J."/>
        </authorList>
    </citation>
    <scope>NUCLEOTIDE SEQUENCE [LARGE SCALE GENOMIC DNA]</scope>
    <source>
        <strain evidence="3">CGMCC 1.12286</strain>
    </source>
</reference>
<proteinExistence type="inferred from homology"/>
<keyword evidence="3" id="KW-1185">Reference proteome</keyword>
<dbReference type="InterPro" id="IPR053714">
    <property type="entry name" value="Iso_Racemase_Enz_sf"/>
</dbReference>
<dbReference type="Gene3D" id="3.40.50.12500">
    <property type="match status" value="1"/>
</dbReference>
<sequence length="226" mass="24467">MSDTLFIIHTTPVTVASLNELAKEMMPTTRVFNIVDDSILPQLQQNGADLTEIEERWFFYAQTAAKQGADCVLSACSSVGELADRAQAQLPIPVLRIDSAMAEKALTFGPRIGVAATLATTLGPTTRLLEQSAARSGREVTIHPVLVDEAYRQLQKGDVDAHDRVLLDALFALRAQVDVVVLAQASMARAVANLPAHEQAYYLTSPRLGMARVQQIMAQQAAEANP</sequence>
<gene>
    <name evidence="2" type="ORF">ACFSB2_18300</name>
</gene>
<evidence type="ECO:0000313" key="3">
    <source>
        <dbReference type="Proteomes" id="UP001597079"/>
    </source>
</evidence>
<dbReference type="EMBL" id="JBHUCX010000074">
    <property type="protein sequence ID" value="MFD1676627.1"/>
    <property type="molecule type" value="Genomic_DNA"/>
</dbReference>
<dbReference type="RefSeq" id="WP_377944535.1">
    <property type="nucleotide sequence ID" value="NZ_JBHUCX010000074.1"/>
</dbReference>